<feature type="transmembrane region" description="Helical" evidence="10">
    <location>
        <begin position="156"/>
        <end position="174"/>
    </location>
</feature>
<dbReference type="CDD" id="cd20070">
    <property type="entry name" value="5TM_YidC_Alb3"/>
    <property type="match status" value="1"/>
</dbReference>
<evidence type="ECO:0000256" key="4">
    <source>
        <dbReference type="ARBA" id="ARBA00022692"/>
    </source>
</evidence>
<evidence type="ECO:0000256" key="6">
    <source>
        <dbReference type="ARBA" id="ARBA00022989"/>
    </source>
</evidence>
<reference evidence="13" key="1">
    <citation type="journal article" date="2019" name="Int. J. Syst. Evol. Microbiol.">
        <title>The Global Catalogue of Microorganisms (GCM) 10K type strain sequencing project: providing services to taxonomists for standard genome sequencing and annotation.</title>
        <authorList>
            <consortium name="The Broad Institute Genomics Platform"/>
            <consortium name="The Broad Institute Genome Sequencing Center for Infectious Disease"/>
            <person name="Wu L."/>
            <person name="Ma J."/>
        </authorList>
    </citation>
    <scope>NUCLEOTIDE SEQUENCE [LARGE SCALE GENOMIC DNA]</scope>
    <source>
        <strain evidence="13">CCM 7480</strain>
    </source>
</reference>
<evidence type="ECO:0000256" key="2">
    <source>
        <dbReference type="ARBA" id="ARBA00022448"/>
    </source>
</evidence>
<dbReference type="PANTHER" id="PTHR12428:SF65">
    <property type="entry name" value="CYTOCHROME C OXIDASE ASSEMBLY PROTEIN COX18, MITOCHONDRIAL"/>
    <property type="match status" value="1"/>
</dbReference>
<evidence type="ECO:0000256" key="7">
    <source>
        <dbReference type="ARBA" id="ARBA00023136"/>
    </source>
</evidence>
<keyword evidence="8" id="KW-0143">Chaperone</keyword>
<dbReference type="NCBIfam" id="TIGR03592">
    <property type="entry name" value="yidC_oxa1_cterm"/>
    <property type="match status" value="1"/>
</dbReference>
<dbReference type="Proteomes" id="UP001595665">
    <property type="component" value="Unassembled WGS sequence"/>
</dbReference>
<organism evidence="12 13">
    <name type="scientific">Massilia haematophila</name>
    <dbReference type="NCBI Taxonomy" id="457923"/>
    <lineage>
        <taxon>Bacteria</taxon>
        <taxon>Pseudomonadati</taxon>
        <taxon>Pseudomonadota</taxon>
        <taxon>Betaproteobacteria</taxon>
        <taxon>Burkholderiales</taxon>
        <taxon>Oxalobacteraceae</taxon>
        <taxon>Telluria group</taxon>
        <taxon>Massilia</taxon>
    </lineage>
</organism>
<sequence>MNDFLASAMTQLATVFNGNMGWTILALALVVRLALFPLTLHLSRRMLANQEKIKALQPQVDAIKARLGSDPKAMFAAISVLYKENDARMFDRSSLLGALVQLPVFGLLYKAITNASAGSFLWIRNLASPDTALTLVVLALTAVAAYYAPTTAADTAMVMMAVQILVTAFILWKLAAGVGLYWAVSAFASIVQNFVLRYEQRRFADVTRT</sequence>
<protein>
    <submittedName>
        <fullName evidence="12">YidC/Oxa1 family membrane protein insertase</fullName>
    </submittedName>
</protein>
<dbReference type="InterPro" id="IPR001708">
    <property type="entry name" value="YidC/ALB3/OXA1/COX18"/>
</dbReference>
<dbReference type="InterPro" id="IPR047196">
    <property type="entry name" value="YidC_ALB_C"/>
</dbReference>
<evidence type="ECO:0000313" key="13">
    <source>
        <dbReference type="Proteomes" id="UP001595665"/>
    </source>
</evidence>
<evidence type="ECO:0000256" key="3">
    <source>
        <dbReference type="ARBA" id="ARBA00022475"/>
    </source>
</evidence>
<accession>A0ABV7PL34</accession>
<feature type="transmembrane region" description="Helical" evidence="10">
    <location>
        <begin position="20"/>
        <end position="42"/>
    </location>
</feature>
<keyword evidence="4 9" id="KW-0812">Transmembrane</keyword>
<evidence type="ECO:0000256" key="8">
    <source>
        <dbReference type="ARBA" id="ARBA00023186"/>
    </source>
</evidence>
<evidence type="ECO:0000256" key="1">
    <source>
        <dbReference type="ARBA" id="ARBA00004651"/>
    </source>
</evidence>
<keyword evidence="2" id="KW-0813">Transport</keyword>
<keyword evidence="5" id="KW-0653">Protein transport</keyword>
<feature type="transmembrane region" description="Helical" evidence="10">
    <location>
        <begin position="93"/>
        <end position="112"/>
    </location>
</feature>
<evidence type="ECO:0000256" key="10">
    <source>
        <dbReference type="SAM" id="Phobius"/>
    </source>
</evidence>
<feature type="transmembrane region" description="Helical" evidence="10">
    <location>
        <begin position="132"/>
        <end position="149"/>
    </location>
</feature>
<dbReference type="InterPro" id="IPR028055">
    <property type="entry name" value="YidC/Oxa/ALB_C"/>
</dbReference>
<comment type="similarity">
    <text evidence="9">Belongs to the OXA1/ALB3/YidC family.</text>
</comment>
<feature type="domain" description="Membrane insertase YidC/Oxa/ALB C-terminal" evidence="11">
    <location>
        <begin position="20"/>
        <end position="197"/>
    </location>
</feature>
<dbReference type="EMBL" id="JBHRVV010000001">
    <property type="protein sequence ID" value="MFC3459864.1"/>
    <property type="molecule type" value="Genomic_DNA"/>
</dbReference>
<name>A0ABV7PL34_9BURK</name>
<proteinExistence type="inferred from homology"/>
<evidence type="ECO:0000313" key="12">
    <source>
        <dbReference type="EMBL" id="MFC3459864.1"/>
    </source>
</evidence>
<dbReference type="PANTHER" id="PTHR12428">
    <property type="entry name" value="OXA1"/>
    <property type="match status" value="1"/>
</dbReference>
<keyword evidence="7 10" id="KW-0472">Membrane</keyword>
<keyword evidence="6 10" id="KW-1133">Transmembrane helix</keyword>
<evidence type="ECO:0000256" key="5">
    <source>
        <dbReference type="ARBA" id="ARBA00022927"/>
    </source>
</evidence>
<keyword evidence="3" id="KW-1003">Cell membrane</keyword>
<evidence type="ECO:0000259" key="11">
    <source>
        <dbReference type="Pfam" id="PF02096"/>
    </source>
</evidence>
<dbReference type="RefSeq" id="WP_312549333.1">
    <property type="nucleotide sequence ID" value="NZ_JBHRVV010000001.1"/>
</dbReference>
<comment type="subcellular location">
    <subcellularLocation>
        <location evidence="1">Cell membrane</location>
        <topology evidence="1">Multi-pass membrane protein</topology>
    </subcellularLocation>
    <subcellularLocation>
        <location evidence="9">Membrane</location>
        <topology evidence="9">Multi-pass membrane protein</topology>
    </subcellularLocation>
</comment>
<dbReference type="Pfam" id="PF02096">
    <property type="entry name" value="60KD_IMP"/>
    <property type="match status" value="1"/>
</dbReference>
<comment type="caution">
    <text evidence="12">The sequence shown here is derived from an EMBL/GenBank/DDBJ whole genome shotgun (WGS) entry which is preliminary data.</text>
</comment>
<gene>
    <name evidence="12" type="ORF">ACFOPH_16635</name>
</gene>
<keyword evidence="13" id="KW-1185">Reference proteome</keyword>
<evidence type="ECO:0000256" key="9">
    <source>
        <dbReference type="RuleBase" id="RU003945"/>
    </source>
</evidence>